<comment type="caution">
    <text evidence="1">The sequence shown here is derived from an EMBL/GenBank/DDBJ whole genome shotgun (WGS) entry which is preliminary data.</text>
</comment>
<dbReference type="AlphaFoldDB" id="A0A0P9VA01"/>
<dbReference type="Proteomes" id="UP000050420">
    <property type="component" value="Unassembled WGS sequence"/>
</dbReference>
<dbReference type="EMBL" id="LJQU01000235">
    <property type="protein sequence ID" value="KPX95712.1"/>
    <property type="molecule type" value="Genomic_DNA"/>
</dbReference>
<gene>
    <name evidence="1" type="ORF">ALO63_200078</name>
</gene>
<organism evidence="1 2">
    <name type="scientific">Pseudomonas amygdali pv. mori</name>
    <dbReference type="NCBI Taxonomy" id="34065"/>
    <lineage>
        <taxon>Bacteria</taxon>
        <taxon>Pseudomonadati</taxon>
        <taxon>Pseudomonadota</taxon>
        <taxon>Gammaproteobacteria</taxon>
        <taxon>Pseudomonadales</taxon>
        <taxon>Pseudomonadaceae</taxon>
        <taxon>Pseudomonas</taxon>
        <taxon>Pseudomonas amygdali</taxon>
    </lineage>
</organism>
<evidence type="ECO:0000313" key="1">
    <source>
        <dbReference type="EMBL" id="KPX95712.1"/>
    </source>
</evidence>
<sequence length="165" mass="18062">MADLVKLGTGGPRLDGQLHRARQFAQFVHVAMKFGRLPPGMARCFGNRATVVVHVRVEASRKRGIDRFHVLNRLGPCILCRAYGRHGIEQLGMAALAVAHHQVRRGQPCIVPGQGVGMVQVEHQPGHHAGAIDLHIGVTQRVFTRANAGGGFVVTAPRHIRRFQQ</sequence>
<proteinExistence type="predicted"/>
<protein>
    <submittedName>
        <fullName evidence="1">Uncharacterized protein</fullName>
    </submittedName>
</protein>
<reference evidence="1 2" key="1">
    <citation type="submission" date="2015-09" db="EMBL/GenBank/DDBJ databases">
        <title>Genome announcement of multiple Pseudomonas syringae strains.</title>
        <authorList>
            <person name="Thakur S."/>
            <person name="Wang P.W."/>
            <person name="Gong Y."/>
            <person name="Weir B.S."/>
            <person name="Guttman D.S."/>
        </authorList>
    </citation>
    <scope>NUCLEOTIDE SEQUENCE [LARGE SCALE GENOMIC DNA]</scope>
    <source>
        <strain evidence="1 2">ICMP4331</strain>
    </source>
</reference>
<accession>A0A0P9VA01</accession>
<name>A0A0P9VA01_PSEA0</name>
<evidence type="ECO:0000313" key="2">
    <source>
        <dbReference type="Proteomes" id="UP000050420"/>
    </source>
</evidence>